<dbReference type="Proteomes" id="UP001156940">
    <property type="component" value="Unassembled WGS sequence"/>
</dbReference>
<gene>
    <name evidence="3" type="ORF">QFW77_08755</name>
</gene>
<feature type="domain" description="TonB C-terminal" evidence="2">
    <location>
        <begin position="116"/>
        <end position="196"/>
    </location>
</feature>
<dbReference type="EMBL" id="JARXRM010000028">
    <property type="protein sequence ID" value="MDH5823077.1"/>
    <property type="molecule type" value="Genomic_DNA"/>
</dbReference>
<protein>
    <submittedName>
        <fullName evidence="3">Energy transducer TonB</fullName>
    </submittedName>
</protein>
<dbReference type="Pfam" id="PF03544">
    <property type="entry name" value="TonB_C"/>
    <property type="match status" value="1"/>
</dbReference>
<dbReference type="SUPFAM" id="SSF74653">
    <property type="entry name" value="TolA/TonB C-terminal domain"/>
    <property type="match status" value="1"/>
</dbReference>
<comment type="caution">
    <text evidence="3">The sequence shown here is derived from an EMBL/GenBank/DDBJ whole genome shotgun (WGS) entry which is preliminary data.</text>
</comment>
<sequence length="238" mass="25819">MRAWLLLSLLVLLSPAFAQDAPRSVDLWLGAEVTIDTDGRIASLEWKEQSDTDRIVIDQIEPIVRSWEFVPGTVDGVPAVTRTGLSLRTRIVEGGDAISVYIEDASTGASTTSMHPPSYPGAALRDRVSAEVIAEIEIAADGAVVLVGTRFEGSRDTLHRRQFLRAAEDAVRDWEFTLEEVGGHPVATRMSVPITFCVDPSGWCRQRERAAAMRPVAPGQALALESAVSLKSDPRTGI</sequence>
<evidence type="ECO:0000256" key="1">
    <source>
        <dbReference type="SAM" id="SignalP"/>
    </source>
</evidence>
<keyword evidence="4" id="KW-1185">Reference proteome</keyword>
<evidence type="ECO:0000259" key="2">
    <source>
        <dbReference type="Pfam" id="PF03544"/>
    </source>
</evidence>
<proteinExistence type="predicted"/>
<feature type="signal peptide" evidence="1">
    <location>
        <begin position="1"/>
        <end position="18"/>
    </location>
</feature>
<name>A0ABT6J8C2_9GAMM</name>
<accession>A0ABT6J8C2</accession>
<dbReference type="Gene3D" id="3.30.1150.10">
    <property type="match status" value="1"/>
</dbReference>
<feature type="chain" id="PRO_5047373502" evidence="1">
    <location>
        <begin position="19"/>
        <end position="238"/>
    </location>
</feature>
<evidence type="ECO:0000313" key="4">
    <source>
        <dbReference type="Proteomes" id="UP001156940"/>
    </source>
</evidence>
<reference evidence="3 4" key="1">
    <citation type="submission" date="2023-04" db="EMBL/GenBank/DDBJ databases">
        <title>Luteimonas endophyticus RD2P54.</title>
        <authorList>
            <person name="Sun J.-Q."/>
        </authorList>
    </citation>
    <scope>NUCLEOTIDE SEQUENCE [LARGE SCALE GENOMIC DNA]</scope>
    <source>
        <strain evidence="3 4">RD2P54</strain>
    </source>
</reference>
<dbReference type="InterPro" id="IPR037682">
    <property type="entry name" value="TonB_C"/>
</dbReference>
<dbReference type="RefSeq" id="WP_280574143.1">
    <property type="nucleotide sequence ID" value="NZ_JARXRM010000028.1"/>
</dbReference>
<keyword evidence="1" id="KW-0732">Signal</keyword>
<organism evidence="3 4">
    <name type="scientific">Luteimonas endophytica</name>
    <dbReference type="NCBI Taxonomy" id="3042023"/>
    <lineage>
        <taxon>Bacteria</taxon>
        <taxon>Pseudomonadati</taxon>
        <taxon>Pseudomonadota</taxon>
        <taxon>Gammaproteobacteria</taxon>
        <taxon>Lysobacterales</taxon>
        <taxon>Lysobacteraceae</taxon>
        <taxon>Luteimonas</taxon>
    </lineage>
</organism>
<evidence type="ECO:0000313" key="3">
    <source>
        <dbReference type="EMBL" id="MDH5823077.1"/>
    </source>
</evidence>